<dbReference type="RefSeq" id="WP_252854842.1">
    <property type="nucleotide sequence ID" value="NZ_JAMXLR010000077.1"/>
</dbReference>
<keyword evidence="3" id="KW-1185">Reference proteome</keyword>
<sequence>MAPGALALLAITFGGAPVVPSNVMATEPANHSTLYHSVSVEVNGEKRESQSRVLFSGPYAFSVPPKNVNGDQDNYLPVVFNLDKKCWYDFNERKWVSKSDWKRAERLIIERFEKALEAASSEEEKQFIREGLTPEFKITASNSTLTVEGKFVSYDIVAMPNISEEDRSRFYKYDRLNAIHKAMQLQRLPAGTQLKLDELLHKRNIMPKSISMTMNLPATELLNTPPMKLSFTSSFTLRKPTTEETETTSKYLEALPPFDEEK</sequence>
<name>A0A9X2FEH9_9BACT</name>
<dbReference type="Proteomes" id="UP001155241">
    <property type="component" value="Unassembled WGS sequence"/>
</dbReference>
<feature type="region of interest" description="Disordered" evidence="1">
    <location>
        <begin position="238"/>
        <end position="262"/>
    </location>
</feature>
<protein>
    <submittedName>
        <fullName evidence="2">Uncharacterized protein</fullName>
    </submittedName>
</protein>
<evidence type="ECO:0000313" key="3">
    <source>
        <dbReference type="Proteomes" id="UP001155241"/>
    </source>
</evidence>
<reference evidence="2" key="1">
    <citation type="submission" date="2022-06" db="EMBL/GenBank/DDBJ databases">
        <title>Aeoliella straminimaris, a novel planctomycete from sediments.</title>
        <authorList>
            <person name="Vitorino I.R."/>
            <person name="Lage O.M."/>
        </authorList>
    </citation>
    <scope>NUCLEOTIDE SEQUENCE</scope>
    <source>
        <strain evidence="2">ICT_H6.2</strain>
    </source>
</reference>
<comment type="caution">
    <text evidence="2">The sequence shown here is derived from an EMBL/GenBank/DDBJ whole genome shotgun (WGS) entry which is preliminary data.</text>
</comment>
<accession>A0A9X2FEH9</accession>
<organism evidence="2 3">
    <name type="scientific">Aeoliella straminimaris</name>
    <dbReference type="NCBI Taxonomy" id="2954799"/>
    <lineage>
        <taxon>Bacteria</taxon>
        <taxon>Pseudomonadati</taxon>
        <taxon>Planctomycetota</taxon>
        <taxon>Planctomycetia</taxon>
        <taxon>Pirellulales</taxon>
        <taxon>Lacipirellulaceae</taxon>
        <taxon>Aeoliella</taxon>
    </lineage>
</organism>
<dbReference type="EMBL" id="JAMXLR010000077">
    <property type="protein sequence ID" value="MCO6046728.1"/>
    <property type="molecule type" value="Genomic_DNA"/>
</dbReference>
<evidence type="ECO:0000256" key="1">
    <source>
        <dbReference type="SAM" id="MobiDB-lite"/>
    </source>
</evidence>
<dbReference type="AlphaFoldDB" id="A0A9X2FEH9"/>
<evidence type="ECO:0000313" key="2">
    <source>
        <dbReference type="EMBL" id="MCO6046728.1"/>
    </source>
</evidence>
<proteinExistence type="predicted"/>
<gene>
    <name evidence="2" type="ORF">NG895_22760</name>
</gene>